<gene>
    <name evidence="6" type="primary">ald</name>
    <name evidence="6" type="ORF">TTHT_0879</name>
</gene>
<sequence>MNIGIPVEMSGDNRLALTPESVAILKETGNNIFVESKAGEKIHFFDEKFEKAGAKIVFSHEEVFGRANLLVKAEKLAEEEADLIQEEQIIMAFHHLAVCSPSMIQKLIEKKVTIIGYELIEDEEGNLPVLYPTSEIAGQMSIQIAAEYLKIIRGGRGIVLGGIPGVPPAVIVIIGAGTVGRNACMAALGAGAQVIVLDKDIEKLREIERLFQKRAITSIANKKSIERAISLADVVIGAVLIKGEKSPHVITKQMLKKMKKGSLIIDLSIDQGGCVETSRPTTPQSPVYKVHGITHYCIPNIPSCVGWTGTLALDNVLYPYVELLSELGLEKALQKSYALRKGVYIYRGIPIHPVLKNVFGYAVKNIESLL</sequence>
<evidence type="ECO:0000256" key="3">
    <source>
        <dbReference type="ARBA" id="ARBA00023002"/>
    </source>
</evidence>
<proteinExistence type="inferred from homology"/>
<keyword evidence="7" id="KW-1185">Reference proteome</keyword>
<protein>
    <recommendedName>
        <fullName evidence="2">alanine dehydrogenase</fullName>
        <ecNumber evidence="2">1.4.1.1</ecNumber>
    </recommendedName>
</protein>
<dbReference type="Gene3D" id="3.40.50.720">
    <property type="entry name" value="NAD(P)-binding Rossmann-like Domain"/>
    <property type="match status" value="2"/>
</dbReference>
<reference evidence="6 7" key="1">
    <citation type="journal article" date="2012" name="Extremophiles">
        <title>Thermotomaculum hydrothermale gen. nov., sp. nov., a novel heterotrophic thermophile within the phylum Acidobacteria from a deep-sea hydrothermal vent chimney in the Southern Okinawa Trough.</title>
        <authorList>
            <person name="Izumi H."/>
            <person name="Nunoura T."/>
            <person name="Miyazaki M."/>
            <person name="Mino S."/>
            <person name="Toki T."/>
            <person name="Takai K."/>
            <person name="Sako Y."/>
            <person name="Sawabe T."/>
            <person name="Nakagawa S."/>
        </authorList>
    </citation>
    <scope>NUCLEOTIDE SEQUENCE [LARGE SCALE GENOMIC DNA]</scope>
    <source>
        <strain evidence="6 7">AC55</strain>
    </source>
</reference>
<organism evidence="6 7">
    <name type="scientific">Thermotomaculum hydrothermale</name>
    <dbReference type="NCBI Taxonomy" id="981385"/>
    <lineage>
        <taxon>Bacteria</taxon>
        <taxon>Pseudomonadati</taxon>
        <taxon>Acidobacteriota</taxon>
        <taxon>Holophagae</taxon>
        <taxon>Thermotomaculales</taxon>
        <taxon>Thermotomaculaceae</taxon>
        <taxon>Thermotomaculum</taxon>
    </lineage>
</organism>
<keyword evidence="3 6" id="KW-0560">Oxidoreductase</keyword>
<dbReference type="Pfam" id="PF05222">
    <property type="entry name" value="AlaDh_PNT_N"/>
    <property type="match status" value="1"/>
</dbReference>
<dbReference type="RefSeq" id="WP_201328787.1">
    <property type="nucleotide sequence ID" value="NZ_AP017470.1"/>
</dbReference>
<dbReference type="EC" id="1.4.1.1" evidence="2"/>
<dbReference type="InterPro" id="IPR008141">
    <property type="entry name" value="Ala_DH"/>
</dbReference>
<dbReference type="EMBL" id="AP017470">
    <property type="protein sequence ID" value="BBB32441.1"/>
    <property type="molecule type" value="Genomic_DNA"/>
</dbReference>
<dbReference type="GO" id="GO:0042853">
    <property type="term" value="P:L-alanine catabolic process"/>
    <property type="evidence" value="ECO:0007669"/>
    <property type="project" value="InterPro"/>
</dbReference>
<dbReference type="KEGG" id="thyd:TTHT_0879"/>
<dbReference type="AlphaFoldDB" id="A0A7R6PQE2"/>
<evidence type="ECO:0000259" key="5">
    <source>
        <dbReference type="SMART" id="SM01003"/>
    </source>
</evidence>
<dbReference type="CDD" id="cd05305">
    <property type="entry name" value="L-AlaDH"/>
    <property type="match status" value="1"/>
</dbReference>
<dbReference type="InterPro" id="IPR007886">
    <property type="entry name" value="AlaDH/PNT_N"/>
</dbReference>
<name>A0A7R6PQE2_9BACT</name>
<evidence type="ECO:0000313" key="6">
    <source>
        <dbReference type="EMBL" id="BBB32441.1"/>
    </source>
</evidence>
<evidence type="ECO:0000313" key="7">
    <source>
        <dbReference type="Proteomes" id="UP000595564"/>
    </source>
</evidence>
<dbReference type="GO" id="GO:0000286">
    <property type="term" value="F:alanine dehydrogenase activity"/>
    <property type="evidence" value="ECO:0007669"/>
    <property type="project" value="UniProtKB-EC"/>
</dbReference>
<dbReference type="InterPro" id="IPR007698">
    <property type="entry name" value="AlaDH/PNT_NAD(H)-bd"/>
</dbReference>
<comment type="similarity">
    <text evidence="1">Belongs to the AlaDH/PNT family.</text>
</comment>
<feature type="domain" description="Alanine dehydrogenase/pyridine nucleotide transhydrogenase N-terminal" evidence="5">
    <location>
        <begin position="4"/>
        <end position="137"/>
    </location>
</feature>
<dbReference type="GO" id="GO:0005886">
    <property type="term" value="C:plasma membrane"/>
    <property type="evidence" value="ECO:0007669"/>
    <property type="project" value="TreeGrafter"/>
</dbReference>
<evidence type="ECO:0000256" key="2">
    <source>
        <dbReference type="ARBA" id="ARBA00012897"/>
    </source>
</evidence>
<evidence type="ECO:0000256" key="1">
    <source>
        <dbReference type="ARBA" id="ARBA00005689"/>
    </source>
</evidence>
<dbReference type="InterPro" id="IPR036291">
    <property type="entry name" value="NAD(P)-bd_dom_sf"/>
</dbReference>
<evidence type="ECO:0000259" key="4">
    <source>
        <dbReference type="SMART" id="SM01002"/>
    </source>
</evidence>
<feature type="domain" description="Alanine dehydrogenase/pyridine nucleotide transhydrogenase NAD(H)-binding" evidence="4">
    <location>
        <begin position="149"/>
        <end position="297"/>
    </location>
</feature>
<dbReference type="SMART" id="SM01003">
    <property type="entry name" value="AlaDh_PNT_N"/>
    <property type="match status" value="1"/>
</dbReference>
<dbReference type="PANTHER" id="PTHR42795:SF1">
    <property type="entry name" value="ALANINE DEHYDROGENASE"/>
    <property type="match status" value="1"/>
</dbReference>
<accession>A0A7R6PQE2</accession>
<dbReference type="Proteomes" id="UP000595564">
    <property type="component" value="Chromosome"/>
</dbReference>
<dbReference type="SUPFAM" id="SSF52283">
    <property type="entry name" value="Formate/glycerate dehydrogenase catalytic domain-like"/>
    <property type="match status" value="1"/>
</dbReference>
<dbReference type="SMART" id="SM01002">
    <property type="entry name" value="AlaDh_PNT_C"/>
    <property type="match status" value="1"/>
</dbReference>
<dbReference type="SUPFAM" id="SSF51735">
    <property type="entry name" value="NAD(P)-binding Rossmann-fold domains"/>
    <property type="match status" value="1"/>
</dbReference>
<dbReference type="PANTHER" id="PTHR42795">
    <property type="entry name" value="ALANINE DEHYDROGENASE"/>
    <property type="match status" value="1"/>
</dbReference>
<dbReference type="Pfam" id="PF01262">
    <property type="entry name" value="AlaDh_PNT_C"/>
    <property type="match status" value="1"/>
</dbReference>